<evidence type="ECO:0000259" key="1">
    <source>
        <dbReference type="Pfam" id="PF01569"/>
    </source>
</evidence>
<dbReference type="InterPro" id="IPR036938">
    <property type="entry name" value="PAP2/HPO_sf"/>
</dbReference>
<dbReference type="Pfam" id="PF01569">
    <property type="entry name" value="PAP2"/>
    <property type="match status" value="1"/>
</dbReference>
<evidence type="ECO:0000313" key="3">
    <source>
        <dbReference type="Proteomes" id="UP001501295"/>
    </source>
</evidence>
<dbReference type="SUPFAM" id="SSF48317">
    <property type="entry name" value="Acid phosphatase/Vanadium-dependent haloperoxidase"/>
    <property type="match status" value="1"/>
</dbReference>
<feature type="domain" description="Phosphatidic acid phosphatase type 2/haloperoxidase" evidence="1">
    <location>
        <begin position="136"/>
        <end position="301"/>
    </location>
</feature>
<reference evidence="3" key="1">
    <citation type="journal article" date="2019" name="Int. J. Syst. Evol. Microbiol.">
        <title>The Global Catalogue of Microorganisms (GCM) 10K type strain sequencing project: providing services to taxonomists for standard genome sequencing and annotation.</title>
        <authorList>
            <consortium name="The Broad Institute Genomics Platform"/>
            <consortium name="The Broad Institute Genome Sequencing Center for Infectious Disease"/>
            <person name="Wu L."/>
            <person name="Ma J."/>
        </authorList>
    </citation>
    <scope>NUCLEOTIDE SEQUENCE [LARGE SCALE GENOMIC DNA]</scope>
    <source>
        <strain evidence="3">JCM 18956</strain>
    </source>
</reference>
<dbReference type="InterPro" id="IPR001011">
    <property type="entry name" value="Acid_Pase_classA_bac"/>
</dbReference>
<protein>
    <recommendedName>
        <fullName evidence="1">Phosphatidic acid phosphatase type 2/haloperoxidase domain-containing protein</fullName>
    </recommendedName>
</protein>
<dbReference type="EMBL" id="BAABLM010000005">
    <property type="protein sequence ID" value="GAA4680117.1"/>
    <property type="molecule type" value="Genomic_DNA"/>
</dbReference>
<evidence type="ECO:0000313" key="2">
    <source>
        <dbReference type="EMBL" id="GAA4680117.1"/>
    </source>
</evidence>
<keyword evidence="3" id="KW-1185">Reference proteome</keyword>
<gene>
    <name evidence="2" type="ORF">GCM10025780_26630</name>
</gene>
<accession>A0ABP8W4I6</accession>
<dbReference type="InterPro" id="IPR000326">
    <property type="entry name" value="PAP2/HPO"/>
</dbReference>
<sequence>MGTALVVGAPLAANAATTYPSDSAKPDLVSLLGGYNGFWTPSGTNDLHGTVKDAATLSLNDQLAVWINNNATPAQQFKALQDAEYNNATNTAYDQSLTIADSLGSALAPLYVKGTETGALPLTTALINSSNGTSGSYVSTGTAKATFSYPRPYLPTDPTTPAVAGDAAACAPTTVNASSTSADRVGKSYADAQGNLAINRVAPVTDTTNVYSPNDVTLDAGYGTVGICTGGSFPSGHTTTAYQAGVTLATLLPELAPEILTRASEAGNDRIVLGVHYPLDIVGGRIDGEAALAARWSDAAYRTQVLEPARAELVNYLTAQCGGTLTSCIAKETAYSSNPYGGAAMPGGTAQIVTNRASAVSVYKERLTYGFPQISATNLAASVPTGASNLLLTAFPTLTDAQRTAVLAQTEIASGYPLDQSGTANGSWQRLNLAAATSATVQLAADGSVQVTATGGQATVLAAAVTAPAPVSVTPAAPAATKPHLPVVSG</sequence>
<organism evidence="2 3">
    <name type="scientific">Frondihabitans cladoniiphilus</name>
    <dbReference type="NCBI Taxonomy" id="715785"/>
    <lineage>
        <taxon>Bacteria</taxon>
        <taxon>Bacillati</taxon>
        <taxon>Actinomycetota</taxon>
        <taxon>Actinomycetes</taxon>
        <taxon>Micrococcales</taxon>
        <taxon>Microbacteriaceae</taxon>
        <taxon>Frondihabitans</taxon>
    </lineage>
</organism>
<dbReference type="Gene3D" id="1.20.144.10">
    <property type="entry name" value="Phosphatidic acid phosphatase type 2/haloperoxidase"/>
    <property type="match status" value="1"/>
</dbReference>
<proteinExistence type="predicted"/>
<comment type="caution">
    <text evidence="2">The sequence shown here is derived from an EMBL/GenBank/DDBJ whole genome shotgun (WGS) entry which is preliminary data.</text>
</comment>
<dbReference type="Proteomes" id="UP001501295">
    <property type="component" value="Unassembled WGS sequence"/>
</dbReference>
<dbReference type="PRINTS" id="PR00483">
    <property type="entry name" value="BACPHPHTASE"/>
</dbReference>
<name>A0ABP8W4I6_9MICO</name>